<dbReference type="Proteomes" id="UP000011566">
    <property type="component" value="Unassembled WGS sequence"/>
</dbReference>
<dbReference type="PATRIC" id="fig|1132509.6.peg.1826"/>
<organism evidence="1 2">
    <name type="scientific">Halococcus hamelinensis 100A6</name>
    <dbReference type="NCBI Taxonomy" id="1132509"/>
    <lineage>
        <taxon>Archaea</taxon>
        <taxon>Methanobacteriati</taxon>
        <taxon>Methanobacteriota</taxon>
        <taxon>Stenosarchaea group</taxon>
        <taxon>Halobacteria</taxon>
        <taxon>Halobacteriales</taxon>
        <taxon>Halococcaceae</taxon>
        <taxon>Halococcus</taxon>
    </lineage>
</organism>
<sequence>MKPCRPAIGLADDPVRVVTRAVSPPTFCRAPPFVNDVSDSPAVGDHLRPVDGSRPAGIYRVVGAGDPLALLRVTDEQDRRRATGELVSVPRESLLGFEPAADPDAGFTPVAWVRGLLSGSYWGLRMVLDRFRS</sequence>
<accession>M0M104</accession>
<evidence type="ECO:0000313" key="2">
    <source>
        <dbReference type="Proteomes" id="UP000011566"/>
    </source>
</evidence>
<evidence type="ECO:0000313" key="1">
    <source>
        <dbReference type="EMBL" id="EMA39093.1"/>
    </source>
</evidence>
<dbReference type="RefSeq" id="WP_007692683.1">
    <property type="nucleotide sequence ID" value="NZ_AOMB01000022.1"/>
</dbReference>
<gene>
    <name evidence="1" type="ORF">C447_08048</name>
</gene>
<keyword evidence="2" id="KW-1185">Reference proteome</keyword>
<comment type="caution">
    <text evidence="1">The sequence shown here is derived from an EMBL/GenBank/DDBJ whole genome shotgun (WGS) entry which is preliminary data.</text>
</comment>
<reference evidence="1 2" key="1">
    <citation type="journal article" date="2014" name="PLoS Genet.">
        <title>Phylogenetically driven sequencing of extremely halophilic archaea reveals strategies for static and dynamic osmo-response.</title>
        <authorList>
            <person name="Becker E.A."/>
            <person name="Seitzer P.M."/>
            <person name="Tritt A."/>
            <person name="Larsen D."/>
            <person name="Krusor M."/>
            <person name="Yao A.I."/>
            <person name="Wu D."/>
            <person name="Madern D."/>
            <person name="Eisen J.A."/>
            <person name="Darling A.E."/>
            <person name="Facciotti M.T."/>
        </authorList>
    </citation>
    <scope>NUCLEOTIDE SEQUENCE [LARGE SCALE GENOMIC DNA]</scope>
    <source>
        <strain evidence="1 2">100A6</strain>
    </source>
</reference>
<protein>
    <submittedName>
        <fullName evidence="1">Uncharacterized protein</fullName>
    </submittedName>
</protein>
<dbReference type="OrthoDB" id="313241at2157"/>
<dbReference type="eggNOG" id="arCOG06347">
    <property type="taxonomic scope" value="Archaea"/>
</dbReference>
<dbReference type="EMBL" id="AOMB01000022">
    <property type="protein sequence ID" value="EMA39093.1"/>
    <property type="molecule type" value="Genomic_DNA"/>
</dbReference>
<proteinExistence type="predicted"/>
<name>M0M104_9EURY</name>
<dbReference type="AlphaFoldDB" id="M0M104"/>